<feature type="domain" description="Fibronectin type-III" evidence="4">
    <location>
        <begin position="319"/>
        <end position="413"/>
    </location>
</feature>
<dbReference type="InParanoid" id="A0A665T3Q2"/>
<dbReference type="InterPro" id="IPR036179">
    <property type="entry name" value="Ig-like_dom_sf"/>
</dbReference>
<feature type="domain" description="Fibronectin type-III" evidence="4">
    <location>
        <begin position="417"/>
        <end position="512"/>
    </location>
</feature>
<feature type="domain" description="Fibronectin type-III" evidence="4">
    <location>
        <begin position="662"/>
        <end position="757"/>
    </location>
</feature>
<evidence type="ECO:0000313" key="6">
    <source>
        <dbReference type="Proteomes" id="UP000472264"/>
    </source>
</evidence>
<reference evidence="5" key="3">
    <citation type="submission" date="2025-09" db="UniProtKB">
        <authorList>
            <consortium name="Ensembl"/>
        </authorList>
    </citation>
    <scope>IDENTIFICATION</scope>
</reference>
<dbReference type="GO" id="GO:0008307">
    <property type="term" value="F:structural constituent of muscle"/>
    <property type="evidence" value="ECO:0007669"/>
    <property type="project" value="TreeGrafter"/>
</dbReference>
<evidence type="ECO:0000313" key="5">
    <source>
        <dbReference type="Ensembl" id="ENSENLP00000004745.1"/>
    </source>
</evidence>
<dbReference type="SUPFAM" id="SSF48726">
    <property type="entry name" value="Immunoglobulin"/>
    <property type="match status" value="3"/>
</dbReference>
<dbReference type="SUPFAM" id="SSF49265">
    <property type="entry name" value="Fibronectin type III"/>
    <property type="match status" value="3"/>
</dbReference>
<reference evidence="5" key="2">
    <citation type="submission" date="2025-08" db="UniProtKB">
        <authorList>
            <consortium name="Ensembl"/>
        </authorList>
    </citation>
    <scope>IDENTIFICATION</scope>
</reference>
<dbReference type="GO" id="GO:0048738">
    <property type="term" value="P:cardiac muscle tissue development"/>
    <property type="evidence" value="ECO:0007669"/>
    <property type="project" value="TreeGrafter"/>
</dbReference>
<dbReference type="Ensembl" id="ENSENLT00000005001.1">
    <property type="protein sequence ID" value="ENSENLP00000004745.1"/>
    <property type="gene ID" value="ENSENLG00000002363.1"/>
</dbReference>
<dbReference type="Pfam" id="PF07679">
    <property type="entry name" value="I-set"/>
    <property type="match status" value="1"/>
</dbReference>
<accession>A0A665T3Q2</accession>
<dbReference type="FunFam" id="2.60.40.10:FF:000034">
    <property type="entry name" value="Titin isoform A"/>
    <property type="match status" value="2"/>
</dbReference>
<evidence type="ECO:0008006" key="7">
    <source>
        <dbReference type="Google" id="ProtNLM"/>
    </source>
</evidence>
<dbReference type="SMART" id="SM00060">
    <property type="entry name" value="FN3"/>
    <property type="match status" value="6"/>
</dbReference>
<feature type="domain" description="Ig-like" evidence="3">
    <location>
        <begin position="128"/>
        <end position="211"/>
    </location>
</feature>
<dbReference type="PROSITE" id="PS50853">
    <property type="entry name" value="FN3"/>
    <property type="match status" value="6"/>
</dbReference>
<dbReference type="OMA" id="FRITAQY"/>
<dbReference type="InterPro" id="IPR036116">
    <property type="entry name" value="FN3_sf"/>
</dbReference>
<dbReference type="FunFam" id="2.60.40.10:FF:000031">
    <property type="entry name" value="Myosin-binding protein C, slow type"/>
    <property type="match status" value="1"/>
</dbReference>
<dbReference type="Gene3D" id="2.60.40.10">
    <property type="entry name" value="Immunoglobulins"/>
    <property type="match status" value="7"/>
</dbReference>
<dbReference type="InterPro" id="IPR003961">
    <property type="entry name" value="FN3_dom"/>
</dbReference>
<sequence>MLVIDNVNRFDSGKYSLTLENSSGTKTAIVAVRILDTPSAPQNFAVKELKKDSVTLAWDSPLTDGGSKITNYIVEKRESVRKAYTTVTSNCIANSFKIEELPEGGMFYFRVCAVNEYGQGQMVETKEIKISEVPLVKAGDDLTLEVPVRGRPKPVISWKKDGIPLKQTSSVTILNTATSSKILIKEARREHVGKYEITLANSAGTVSKDIGVVVLDKPGPPKGIKVDAVTTDSITLSWSPPEYDGGCSISNYIVEKRDTNTQEWQMAASNVARTCFKAGRLTHGAEYQFRIYAVNRYGKSTYLDSPGITAQYNFKQPGPPSTPIVKLATKSCMLVTWNEPVSDGGSPVLGYHLERKERASILWTKMNRGMIKDTEYKVNGIEEGMMYEYRVYAENIAGIGKCSKACEAVAARDPCDPPGTPVVTAISRTSVSLSWDKPEYDGGAKVSGYTIERRDLPEGRWTKCNFTNVPETHYEVTGLTENSQYDFRVIAKNAAGLFSEPSDNTVIEPRARIQVVSTDTSTSVIVKDCIRRDSGKYTLTLQNIGGTVAMPINCVILDKPGLSAGPLQITGLTAEACTLSWGPPQEIGGAAITHYVVEKRETSRLAWTLVKGDVTKTYFKVTGLLKGNEYIFRVLAVNKHGIGEALESDAIKVTDPYTFATAPASVDVTAITGDSMTLTWCKPASDGGSPITGYIIERREKTGMRWVRVNKDLVVECTTVATKLRKGCEYDFRVCAENAAGVSPPSEPSATFRAMDPLVVPSRPTKPKIISTTKDSEIQGILSRFTSTFHTGYSFLSILLSSIENRILYTGYIIFQQRLQSLT</sequence>
<dbReference type="GO" id="GO:0031430">
    <property type="term" value="C:M band"/>
    <property type="evidence" value="ECO:0007669"/>
    <property type="project" value="TreeGrafter"/>
</dbReference>
<dbReference type="InterPro" id="IPR013783">
    <property type="entry name" value="Ig-like_fold"/>
</dbReference>
<dbReference type="FunFam" id="2.60.40.10:FF:000003">
    <property type="entry name" value="Titin isoform E"/>
    <property type="match status" value="2"/>
</dbReference>
<dbReference type="InterPro" id="IPR013098">
    <property type="entry name" value="Ig_I-set"/>
</dbReference>
<dbReference type="CDD" id="cd00063">
    <property type="entry name" value="FN3"/>
    <property type="match status" value="6"/>
</dbReference>
<dbReference type="SMART" id="SM00409">
    <property type="entry name" value="IG"/>
    <property type="match status" value="1"/>
</dbReference>
<dbReference type="PRINTS" id="PR00014">
    <property type="entry name" value="FNTYPEIII"/>
</dbReference>
<dbReference type="Pfam" id="PF00041">
    <property type="entry name" value="fn3"/>
    <property type="match status" value="6"/>
</dbReference>
<organism evidence="5 6">
    <name type="scientific">Echeneis naucrates</name>
    <name type="common">Live sharksucker</name>
    <dbReference type="NCBI Taxonomy" id="173247"/>
    <lineage>
        <taxon>Eukaryota</taxon>
        <taxon>Metazoa</taxon>
        <taxon>Chordata</taxon>
        <taxon>Craniata</taxon>
        <taxon>Vertebrata</taxon>
        <taxon>Euteleostomi</taxon>
        <taxon>Actinopterygii</taxon>
        <taxon>Neopterygii</taxon>
        <taxon>Teleostei</taxon>
        <taxon>Neoteleostei</taxon>
        <taxon>Acanthomorphata</taxon>
        <taxon>Carangaria</taxon>
        <taxon>Carangiformes</taxon>
        <taxon>Echeneidae</taxon>
        <taxon>Echeneis</taxon>
    </lineage>
</organism>
<feature type="domain" description="Fibronectin type-III" evidence="4">
    <location>
        <begin position="40"/>
        <end position="133"/>
    </location>
</feature>
<dbReference type="PANTHER" id="PTHR14340:SF13">
    <property type="entry name" value="TITIN"/>
    <property type="match status" value="1"/>
</dbReference>
<keyword evidence="1" id="KW-0677">Repeat</keyword>
<dbReference type="SMART" id="SM00408">
    <property type="entry name" value="IGc2"/>
    <property type="match status" value="1"/>
</dbReference>
<dbReference type="FunFam" id="2.60.40.10:FF:000011">
    <property type="entry name" value="Titin b"/>
    <property type="match status" value="1"/>
</dbReference>
<evidence type="ECO:0000256" key="1">
    <source>
        <dbReference type="ARBA" id="ARBA00022737"/>
    </source>
</evidence>
<evidence type="ECO:0000259" key="4">
    <source>
        <dbReference type="PROSITE" id="PS50853"/>
    </source>
</evidence>
<reference evidence="5" key="1">
    <citation type="submission" date="2021-04" db="EMBL/GenBank/DDBJ databases">
        <authorList>
            <consortium name="Wellcome Sanger Institute Data Sharing"/>
        </authorList>
    </citation>
    <scope>NUCLEOTIDE SEQUENCE [LARGE SCALE GENOMIC DNA]</scope>
</reference>
<evidence type="ECO:0000259" key="3">
    <source>
        <dbReference type="PROSITE" id="PS50835"/>
    </source>
</evidence>
<protein>
    <recommendedName>
        <fullName evidence="7">Titin</fullName>
    </recommendedName>
</protein>
<dbReference type="AlphaFoldDB" id="A0A665T3Q2"/>
<dbReference type="PANTHER" id="PTHR14340">
    <property type="entry name" value="MICROFIBRIL-ASSOCIATED GLYCOPROTEIN 3"/>
    <property type="match status" value="1"/>
</dbReference>
<name>A0A665T3Q2_ECHNA</name>
<dbReference type="CDD" id="cd05748">
    <property type="entry name" value="Ig_Titin_like"/>
    <property type="match status" value="1"/>
</dbReference>
<keyword evidence="6" id="KW-1185">Reference proteome</keyword>
<dbReference type="PROSITE" id="PS50835">
    <property type="entry name" value="IG_LIKE"/>
    <property type="match status" value="1"/>
</dbReference>
<dbReference type="InterPro" id="IPR003598">
    <property type="entry name" value="Ig_sub2"/>
</dbReference>
<feature type="domain" description="Fibronectin type-III" evidence="4">
    <location>
        <begin position="220"/>
        <end position="313"/>
    </location>
</feature>
<dbReference type="GO" id="GO:0045214">
    <property type="term" value="P:sarcomere organization"/>
    <property type="evidence" value="ECO:0007669"/>
    <property type="project" value="TreeGrafter"/>
</dbReference>
<dbReference type="InterPro" id="IPR003599">
    <property type="entry name" value="Ig_sub"/>
</dbReference>
<keyword evidence="2" id="KW-0393">Immunoglobulin domain</keyword>
<feature type="domain" description="Fibronectin type-III" evidence="4">
    <location>
        <begin position="563"/>
        <end position="657"/>
    </location>
</feature>
<proteinExistence type="predicted"/>
<dbReference type="FunFam" id="2.60.40.10:FF:000012">
    <property type="entry name" value="titin isoform X1"/>
    <property type="match status" value="1"/>
</dbReference>
<dbReference type="InterPro" id="IPR007110">
    <property type="entry name" value="Ig-like_dom"/>
</dbReference>
<dbReference type="Proteomes" id="UP000472264">
    <property type="component" value="Chromosome 21"/>
</dbReference>
<evidence type="ECO:0000256" key="2">
    <source>
        <dbReference type="ARBA" id="ARBA00023319"/>
    </source>
</evidence>